<evidence type="ECO:0000256" key="1">
    <source>
        <dbReference type="SAM" id="Phobius"/>
    </source>
</evidence>
<protein>
    <submittedName>
        <fullName evidence="2">Uncharacterized protein</fullName>
    </submittedName>
</protein>
<gene>
    <name evidence="2" type="ORF">DZ860_20905</name>
</gene>
<keyword evidence="3" id="KW-1185">Reference proteome</keyword>
<sequence>MNPLNLNRVDEVVDARLRILLADYFEFESIIQKLPTNVKESLANVLLEIESLNKSLDSIPNEFDERFSKKMNQIVAVTEEIDKHSTTLADTLRDVIADMNSKNQAFQIEANNQNQAILEQKASQFEAAAKEHAIKLEQKTIWQLESTINRMVFFDKNSIYIALITALIILPIASSMMTIAMLKHFNLI</sequence>
<reference evidence="2 3" key="1">
    <citation type="submission" date="2018-08" db="EMBL/GenBank/DDBJ databases">
        <title>Vibrio isolated from the Eastern China Marginal Seas.</title>
        <authorList>
            <person name="Li Y."/>
        </authorList>
    </citation>
    <scope>NUCLEOTIDE SEQUENCE [LARGE SCALE GENOMIC DNA]</scope>
    <source>
        <strain evidence="2 3">BEI233</strain>
    </source>
</reference>
<comment type="caution">
    <text evidence="2">The sequence shown here is derived from an EMBL/GenBank/DDBJ whole genome shotgun (WGS) entry which is preliminary data.</text>
</comment>
<keyword evidence="1" id="KW-0472">Membrane</keyword>
<keyword evidence="1" id="KW-1133">Transmembrane helix</keyword>
<dbReference type="AlphaFoldDB" id="A0A3A6Q651"/>
<name>A0A3A6Q651_9VIBR</name>
<feature type="transmembrane region" description="Helical" evidence="1">
    <location>
        <begin position="159"/>
        <end position="182"/>
    </location>
</feature>
<dbReference type="Proteomes" id="UP000273252">
    <property type="component" value="Unassembled WGS sequence"/>
</dbReference>
<organism evidence="2 3">
    <name type="scientific">Vibrio sinensis</name>
    <dbReference type="NCBI Taxonomy" id="2302434"/>
    <lineage>
        <taxon>Bacteria</taxon>
        <taxon>Pseudomonadati</taxon>
        <taxon>Pseudomonadota</taxon>
        <taxon>Gammaproteobacteria</taxon>
        <taxon>Vibrionales</taxon>
        <taxon>Vibrionaceae</taxon>
        <taxon>Vibrio</taxon>
    </lineage>
</organism>
<dbReference type="EMBL" id="QVMU01000031">
    <property type="protein sequence ID" value="RJX65823.1"/>
    <property type="molecule type" value="Genomic_DNA"/>
</dbReference>
<evidence type="ECO:0000313" key="3">
    <source>
        <dbReference type="Proteomes" id="UP000273252"/>
    </source>
</evidence>
<proteinExistence type="predicted"/>
<keyword evidence="1" id="KW-0812">Transmembrane</keyword>
<evidence type="ECO:0000313" key="2">
    <source>
        <dbReference type="EMBL" id="RJX65823.1"/>
    </source>
</evidence>
<accession>A0A3A6Q651</accession>
<dbReference type="RefSeq" id="WP_120034907.1">
    <property type="nucleotide sequence ID" value="NZ_QVMU01000031.1"/>
</dbReference>